<feature type="transmembrane region" description="Helical" evidence="8">
    <location>
        <begin position="64"/>
        <end position="88"/>
    </location>
</feature>
<dbReference type="InterPro" id="IPR050833">
    <property type="entry name" value="Poly_Biosynth_Transport"/>
</dbReference>
<dbReference type="GO" id="GO:0005886">
    <property type="term" value="C:plasma membrane"/>
    <property type="evidence" value="ECO:0007669"/>
    <property type="project" value="UniProtKB-SubCell"/>
</dbReference>
<dbReference type="AlphaFoldDB" id="X1K714"/>
<dbReference type="PANTHER" id="PTHR30250">
    <property type="entry name" value="PST FAMILY PREDICTED COLANIC ACID TRANSPORTER"/>
    <property type="match status" value="1"/>
</dbReference>
<name>X1K714_9ZZZZ</name>
<feature type="transmembrane region" description="Helical" evidence="8">
    <location>
        <begin position="32"/>
        <end position="52"/>
    </location>
</feature>
<keyword evidence="2" id="KW-1003">Cell membrane</keyword>
<evidence type="ECO:0000256" key="2">
    <source>
        <dbReference type="ARBA" id="ARBA00022475"/>
    </source>
</evidence>
<keyword evidence="3 8" id="KW-0812">Transmembrane</keyword>
<keyword evidence="6 8" id="KW-1133">Transmembrane helix</keyword>
<evidence type="ECO:0000256" key="8">
    <source>
        <dbReference type="SAM" id="Phobius"/>
    </source>
</evidence>
<organism evidence="9">
    <name type="scientific">marine sediment metagenome</name>
    <dbReference type="NCBI Taxonomy" id="412755"/>
    <lineage>
        <taxon>unclassified sequences</taxon>
        <taxon>metagenomes</taxon>
        <taxon>ecological metagenomes</taxon>
    </lineage>
</organism>
<evidence type="ECO:0000256" key="4">
    <source>
        <dbReference type="ARBA" id="ARBA00022960"/>
    </source>
</evidence>
<dbReference type="GO" id="GO:0009252">
    <property type="term" value="P:peptidoglycan biosynthetic process"/>
    <property type="evidence" value="ECO:0007669"/>
    <property type="project" value="UniProtKB-KW"/>
</dbReference>
<evidence type="ECO:0000256" key="1">
    <source>
        <dbReference type="ARBA" id="ARBA00004651"/>
    </source>
</evidence>
<dbReference type="InterPro" id="IPR004268">
    <property type="entry name" value="MurJ"/>
</dbReference>
<dbReference type="PANTHER" id="PTHR30250:SF11">
    <property type="entry name" value="O-ANTIGEN TRANSPORTER-RELATED"/>
    <property type="match status" value="1"/>
</dbReference>
<dbReference type="Pfam" id="PF03023">
    <property type="entry name" value="MurJ"/>
    <property type="match status" value="1"/>
</dbReference>
<comment type="subcellular location">
    <subcellularLocation>
        <location evidence="1">Cell membrane</location>
        <topology evidence="1">Multi-pass membrane protein</topology>
    </subcellularLocation>
</comment>
<evidence type="ECO:0000256" key="5">
    <source>
        <dbReference type="ARBA" id="ARBA00022984"/>
    </source>
</evidence>
<dbReference type="GO" id="GO:0008360">
    <property type="term" value="P:regulation of cell shape"/>
    <property type="evidence" value="ECO:0007669"/>
    <property type="project" value="UniProtKB-KW"/>
</dbReference>
<feature type="transmembrane region" description="Helical" evidence="8">
    <location>
        <begin position="154"/>
        <end position="172"/>
    </location>
</feature>
<evidence type="ECO:0000256" key="6">
    <source>
        <dbReference type="ARBA" id="ARBA00022989"/>
    </source>
</evidence>
<feature type="transmembrane region" description="Helical" evidence="8">
    <location>
        <begin position="95"/>
        <end position="115"/>
    </location>
</feature>
<reference evidence="9" key="1">
    <citation type="journal article" date="2014" name="Front. Microbiol.">
        <title>High frequency of phylogenetically diverse reductive dehalogenase-homologous genes in deep subseafloor sedimentary metagenomes.</title>
        <authorList>
            <person name="Kawai M."/>
            <person name="Futagami T."/>
            <person name="Toyoda A."/>
            <person name="Takaki Y."/>
            <person name="Nishi S."/>
            <person name="Hori S."/>
            <person name="Arai W."/>
            <person name="Tsubouchi T."/>
            <person name="Morono Y."/>
            <person name="Uchiyama I."/>
            <person name="Ito T."/>
            <person name="Fujiyama A."/>
            <person name="Inagaki F."/>
            <person name="Takami H."/>
        </authorList>
    </citation>
    <scope>NUCLEOTIDE SEQUENCE</scope>
    <source>
        <strain evidence="9">Expedition CK06-06</strain>
    </source>
</reference>
<accession>X1K714</accession>
<evidence type="ECO:0000313" key="9">
    <source>
        <dbReference type="EMBL" id="GAI02363.1"/>
    </source>
</evidence>
<proteinExistence type="predicted"/>
<keyword evidence="7 8" id="KW-0472">Membrane</keyword>
<keyword evidence="5" id="KW-0573">Peptidoglycan synthesis</keyword>
<gene>
    <name evidence="9" type="ORF">S06H3_22648</name>
</gene>
<evidence type="ECO:0000256" key="3">
    <source>
        <dbReference type="ARBA" id="ARBA00022692"/>
    </source>
</evidence>
<feature type="transmembrane region" description="Helical" evidence="8">
    <location>
        <begin position="178"/>
        <end position="198"/>
    </location>
</feature>
<dbReference type="EMBL" id="BARV01012149">
    <property type="protein sequence ID" value="GAI02363.1"/>
    <property type="molecule type" value="Genomic_DNA"/>
</dbReference>
<sequence>PLGAVLYPNISKTYDEGNLDGTKNYLKYSTKYLMMVAIPSAFALSMLAKPLLQILTTPEFVSGSIVVPFVAFGAVLFCFFQIFVYIIHLVRKTKLTVRLLATSAGINILLNLILIPRMGVLGAAVATLIAYGVLGILTLMVTRRYLKFNLSLPFMAKSIFSSGIMALCIWLISPQSIAMLIISIFVGVAVYFSVLLLIKGLSKEEAAHV</sequence>
<feature type="transmembrane region" description="Helical" evidence="8">
    <location>
        <begin position="121"/>
        <end position="142"/>
    </location>
</feature>
<feature type="non-terminal residue" evidence="9">
    <location>
        <position position="1"/>
    </location>
</feature>
<comment type="caution">
    <text evidence="9">The sequence shown here is derived from an EMBL/GenBank/DDBJ whole genome shotgun (WGS) entry which is preliminary data.</text>
</comment>
<keyword evidence="4" id="KW-0133">Cell shape</keyword>
<protein>
    <submittedName>
        <fullName evidence="9">Uncharacterized protein</fullName>
    </submittedName>
</protein>
<evidence type="ECO:0000256" key="7">
    <source>
        <dbReference type="ARBA" id="ARBA00023136"/>
    </source>
</evidence>